<evidence type="ECO:0000256" key="1">
    <source>
        <dbReference type="ARBA" id="ARBA00009995"/>
    </source>
</evidence>
<keyword evidence="4" id="KW-0812">Transmembrane</keyword>
<keyword evidence="4" id="KW-1133">Transmembrane helix</keyword>
<comment type="caution">
    <text evidence="5">The sequence shown here is derived from an EMBL/GenBank/DDBJ whole genome shotgun (WGS) entry which is preliminary data.</text>
</comment>
<dbReference type="Pfam" id="PF00201">
    <property type="entry name" value="UDPGT"/>
    <property type="match status" value="4"/>
</dbReference>
<proteinExistence type="inferred from homology"/>
<keyword evidence="4" id="KW-0472">Membrane</keyword>
<comment type="similarity">
    <text evidence="1">Belongs to the UDP-glycosyltransferase family.</text>
</comment>
<dbReference type="Gene3D" id="3.40.50.2000">
    <property type="entry name" value="Glycogen Phosphorylase B"/>
    <property type="match status" value="8"/>
</dbReference>
<dbReference type="PANTHER" id="PTHR48043:SF145">
    <property type="entry name" value="FI06409P-RELATED"/>
    <property type="match status" value="1"/>
</dbReference>
<evidence type="ECO:0000256" key="3">
    <source>
        <dbReference type="ARBA" id="ARBA00022679"/>
    </source>
</evidence>
<organism evidence="5 6">
    <name type="scientific">Daphnia galeata</name>
    <dbReference type="NCBI Taxonomy" id="27404"/>
    <lineage>
        <taxon>Eukaryota</taxon>
        <taxon>Metazoa</taxon>
        <taxon>Ecdysozoa</taxon>
        <taxon>Arthropoda</taxon>
        <taxon>Crustacea</taxon>
        <taxon>Branchiopoda</taxon>
        <taxon>Diplostraca</taxon>
        <taxon>Cladocera</taxon>
        <taxon>Anomopoda</taxon>
        <taxon>Daphniidae</taxon>
        <taxon>Daphnia</taxon>
    </lineage>
</organism>
<gene>
    <name evidence="5" type="ORF">DGAL_LOCUS15547</name>
</gene>
<protein>
    <recommendedName>
        <fullName evidence="7">UDP-glucuronosyltransferase</fullName>
    </recommendedName>
</protein>
<keyword evidence="3" id="KW-0808">Transferase</keyword>
<keyword evidence="2" id="KW-0328">Glycosyltransferase</keyword>
<evidence type="ECO:0000313" key="5">
    <source>
        <dbReference type="EMBL" id="CAH0111890.1"/>
    </source>
</evidence>
<keyword evidence="6" id="KW-1185">Reference proteome</keyword>
<dbReference type="Proteomes" id="UP000789390">
    <property type="component" value="Unassembled WGS sequence"/>
</dbReference>
<dbReference type="PROSITE" id="PS00375">
    <property type="entry name" value="UDPGT"/>
    <property type="match status" value="4"/>
</dbReference>
<feature type="transmembrane region" description="Helical" evidence="4">
    <location>
        <begin position="482"/>
        <end position="505"/>
    </location>
</feature>
<dbReference type="OrthoDB" id="5835829at2759"/>
<dbReference type="SUPFAM" id="SSF53756">
    <property type="entry name" value="UDP-Glycosyltransferase/glycogen phosphorylase"/>
    <property type="match status" value="4"/>
</dbReference>
<dbReference type="EMBL" id="CAKKLH010000318">
    <property type="protein sequence ID" value="CAH0111890.1"/>
    <property type="molecule type" value="Genomic_DNA"/>
</dbReference>
<dbReference type="InterPro" id="IPR050271">
    <property type="entry name" value="UDP-glycosyltransferase"/>
</dbReference>
<sequence>MKPKNLLWLTVVLCHLFICFGERILVLLPLGSKSHKLAVMPVVEALAEKGHQLTIVSGYESSKKVTNIHEIQITSIDVILEKIVNWYETHKDDSLSQMKNMITSLPYTMKFTYEEIMNNAEFQLIMQERSVDLVLVDCIISELTFPIIEHLQVPFVFHCSSFGPWTSAAIEAMGADLAYASIPFPTTGFDDKMTFRQRLSNIWMAHTFHSLRQSYIFDTFDEYVKKDFPKALPKANFMKEASLVLVNSDVTTDWPRAIPPTVIPIGAAHARPAEELPPTLKTFADEAESGFIVFTLGSIIKMTAMPDDAFQTFRKVFSKIPQRVIWKWEGEIPEEVPPNVMMVNWLPQQDLLGHSNAKLLITHGGMLGTQEAIYHAVPLIGLPFCNDQHLNIVMAIKQGFGLKVDWNSLNEKLMHDTIVRIVNEPSFKGNASRLSGLMRDRLVPGTELAVYWIEHVLRHGDTKYLQLTSKDIPVYQKYLVDVILFFGVMLVVSCISARIVVLYAICSKSHMYAVMPAIEELAERGHQVTVISPFKGIGNKVKNGREIFLSEIAKEMDEAEIDWFAMQKEGSAQFFTMLSYIKQISLKAGDSLLNNHEFREIVEKRDVDLFIVDGLFHEFLFPIFDLIGVPFVTHSSSSAFPSTLTAMGAPIDYASIPSPTLDADDRMTFPQRLMNIIPTEIMNLLLTYYIKTDLETLVKSHFPGARPIAELEGEASICIINSHPMTSWPRSLPPTMVPIGALHTRPANPLPQGLKEFADGATEGLIVFTLGSFVPVSSMPKETLNSFIRVFSKLPQRVVWKWETDEPSNMSSNIMMVKWLPQQDLLGHPNTRVFISHGGMLGTQEAAYHGVPILGLPFGNDQRGNIAKVKRGGWGLQLDWDKIDDRILTEAFTYLIHDPNVRTNASRVSALMRDQLMPGKEVAVYWIEYVIRHGSTKHLQLSSKNMPFYQRHLLDPNVNRSPSFSWPILTEPDKLAPGQLTRLNIFTLETNKLKRHPPEMIPRSITLVLLVVVVIGSCFGERIVVLYPMGSKSHFYAVMPVIEKLAERGHNVTVFTPFKGIIKTIPNAKEVVLDTVTKHLEEMDIDWFTMHKQGATQFITMMFSMVDSVVVACEELIANPEFRKIIDKREVDLFIVDAFGNEFTYPIIDQLGIPFVTHGSSSPVPSILDAMGAPVDYASVPTMLMDFDNQMTFFQRLINFLSGEITKLIRDHLILKKLDDILQREFPGVKPILQLEGEASLYITNSHPVTNWPRALPPTILPIGALHTRPAKQLPSTLRTFADEANDGFIVFTLGSFVSVSTMPKETVDTFIRVFSKLPQRVIWKWEADTPENIPSNIMMVDWLPQQDLLGHPNARLFITHGGMLGTQESIYHGVPLLGLPFGNDQRANVAKAVRDGWGLKLGWDEINDESLHHAVTHLINDPSVRENTKTISLLMRDEIIPGREMAIYWIEYVIRHGSTKHLQLAGKDMPFYQPGFIQICASARIVVLYAVSTKSHMYAVMPAIEELAQRGHQVSIFSPFEGIAKNVKNGREFFLKETAQLVDDTPVDWFAMQKEGFNQVFTMMYYVKHLSLTSCDDILTHPEFVEIMRKRDVDLFIVDGYFHEFLFPVFNRIGVPFVTHSSNSASPSMLKAMGASNDYAFVSTSTVQLNDPITFPRRLLNVLTNEILKQIRKHYIFKDLDALLQSHLPGVRSIVEVEGEASISIVNSHPMTSWPRSLPPTIVPIGALHTRPAKSLPKELKEFADGAKDGLIVFTLGSFVPVSSMPKETLDTFIRVFSKLPQRVIWKWEETVPENVSSNVMTVDWLPQQDLLGHTNTRVFISHGGMLGTQEAAYHGVPLLGLPFGNDQRANVYKVERGGWGLQLDWDKIEDRILTEALTHLIHDPNVRANASRVSALMRDQLMPGTDIAVYWIEYVIRHGDTKHLKLSSRNMPFYQRHLLDALKKRPSTISNAGPTLRQRPKIKRFNPNVQANASRVSAQMRDQLMPGIDIAVLSSKNIPFYQRHLLDIILSVVAIAFV</sequence>
<dbReference type="InterPro" id="IPR002213">
    <property type="entry name" value="UDP_glucos_trans"/>
</dbReference>
<dbReference type="FunFam" id="3.40.50.2000:FF:000050">
    <property type="entry name" value="UDP-glucuronosyltransferase"/>
    <property type="match status" value="4"/>
</dbReference>
<name>A0A8J2S2H8_9CRUS</name>
<dbReference type="InterPro" id="IPR035595">
    <property type="entry name" value="UDP_glycos_trans_CS"/>
</dbReference>
<evidence type="ECO:0000256" key="4">
    <source>
        <dbReference type="SAM" id="Phobius"/>
    </source>
</evidence>
<accession>A0A8J2S2H8</accession>
<dbReference type="PANTHER" id="PTHR48043">
    <property type="entry name" value="EG:EG0003.4 PROTEIN-RELATED"/>
    <property type="match status" value="1"/>
</dbReference>
<reference evidence="5" key="1">
    <citation type="submission" date="2021-11" db="EMBL/GenBank/DDBJ databases">
        <authorList>
            <person name="Schell T."/>
        </authorList>
    </citation>
    <scope>NUCLEOTIDE SEQUENCE</scope>
    <source>
        <strain evidence="5">M5</strain>
    </source>
</reference>
<dbReference type="GO" id="GO:0008194">
    <property type="term" value="F:UDP-glycosyltransferase activity"/>
    <property type="evidence" value="ECO:0007669"/>
    <property type="project" value="InterPro"/>
</dbReference>
<evidence type="ECO:0008006" key="7">
    <source>
        <dbReference type="Google" id="ProtNLM"/>
    </source>
</evidence>
<evidence type="ECO:0000256" key="2">
    <source>
        <dbReference type="ARBA" id="ARBA00022676"/>
    </source>
</evidence>
<dbReference type="CDD" id="cd03784">
    <property type="entry name" value="GT1_Gtf-like"/>
    <property type="match status" value="4"/>
</dbReference>
<dbReference type="FunFam" id="3.40.50.2000:FF:000547">
    <property type="entry name" value="UDP-glucuronosyltransferase"/>
    <property type="match status" value="1"/>
</dbReference>
<feature type="transmembrane region" description="Helical" evidence="4">
    <location>
        <begin position="1004"/>
        <end position="1027"/>
    </location>
</feature>
<evidence type="ECO:0000313" key="6">
    <source>
        <dbReference type="Proteomes" id="UP000789390"/>
    </source>
</evidence>